<dbReference type="Proteomes" id="UP000005615">
    <property type="component" value="Unassembled WGS sequence"/>
</dbReference>
<sequence length="38" mass="4210">MEDLQTWRDLGAKLKPKVTPRDNIKVVATSGGNNEKKA</sequence>
<protein>
    <submittedName>
        <fullName evidence="1">Uncharacterized protein</fullName>
    </submittedName>
</protein>
<evidence type="ECO:0000313" key="1">
    <source>
        <dbReference type="EMBL" id="EGG28251.1"/>
    </source>
</evidence>
<dbReference type="EMBL" id="AEIG01000145">
    <property type="protein sequence ID" value="EGG28251.1"/>
    <property type="molecule type" value="Genomic_DNA"/>
</dbReference>
<evidence type="ECO:0000313" key="2">
    <source>
        <dbReference type="Proteomes" id="UP000005615"/>
    </source>
</evidence>
<gene>
    <name evidence="1" type="ORF">IMCC3088_641</name>
</gene>
<organism evidence="1 2">
    <name type="scientific">Aequoribacter fuscus</name>
    <dbReference type="NCBI Taxonomy" id="2518989"/>
    <lineage>
        <taxon>Bacteria</taxon>
        <taxon>Pseudomonadati</taxon>
        <taxon>Pseudomonadota</taxon>
        <taxon>Gammaproteobacteria</taxon>
        <taxon>Cellvibrionales</taxon>
        <taxon>Halieaceae</taxon>
        <taxon>Aequoribacter</taxon>
    </lineage>
</organism>
<comment type="caution">
    <text evidence="1">The sequence shown here is derived from an EMBL/GenBank/DDBJ whole genome shotgun (WGS) entry which is preliminary data.</text>
</comment>
<keyword evidence="2" id="KW-1185">Reference proteome</keyword>
<accession>F3L604</accession>
<dbReference type="AlphaFoldDB" id="F3L604"/>
<reference evidence="1 2" key="1">
    <citation type="journal article" date="2011" name="J. Bacteriol.">
        <title>Genome sequence of strain IMCC3088, a proteorhodopsin-containing marine bacterium belonging to the OM60/NOR5 clade.</title>
        <authorList>
            <person name="Jang Y."/>
            <person name="Oh H.M."/>
            <person name="Kang I."/>
            <person name="Lee K."/>
            <person name="Yang S.J."/>
            <person name="Cho J.C."/>
        </authorList>
    </citation>
    <scope>NUCLEOTIDE SEQUENCE [LARGE SCALE GENOMIC DNA]</scope>
    <source>
        <strain evidence="1 2">IMCC3088</strain>
    </source>
</reference>
<name>F3L604_9GAMM</name>
<proteinExistence type="predicted"/>